<gene>
    <name evidence="8" type="ORF">SAMN05216180_2345</name>
</gene>
<dbReference type="PANTHER" id="PTHR24960">
    <property type="entry name" value="PHOTOSYSTEM I IRON-SULFUR CENTER-RELATED"/>
    <property type="match status" value="1"/>
</dbReference>
<evidence type="ECO:0000256" key="6">
    <source>
        <dbReference type="ARBA" id="ARBA00023014"/>
    </source>
</evidence>
<dbReference type="GO" id="GO:0051539">
    <property type="term" value="F:4 iron, 4 sulfur cluster binding"/>
    <property type="evidence" value="ECO:0007669"/>
    <property type="project" value="UniProtKB-KW"/>
</dbReference>
<name>A0A1H8CX37_9FIRM</name>
<evidence type="ECO:0000259" key="7">
    <source>
        <dbReference type="PROSITE" id="PS51379"/>
    </source>
</evidence>
<dbReference type="Gene3D" id="3.30.70.20">
    <property type="match status" value="1"/>
</dbReference>
<organism evidence="8 9">
    <name type="scientific">Hydrogenoanaerobacterium saccharovorans</name>
    <dbReference type="NCBI Taxonomy" id="474960"/>
    <lineage>
        <taxon>Bacteria</taxon>
        <taxon>Bacillati</taxon>
        <taxon>Bacillota</taxon>
        <taxon>Clostridia</taxon>
        <taxon>Eubacteriales</taxon>
        <taxon>Oscillospiraceae</taxon>
        <taxon>Hydrogenoanaerobacterium</taxon>
    </lineage>
</organism>
<dbReference type="OrthoDB" id="9807879at2"/>
<dbReference type="RefSeq" id="WP_092755356.1">
    <property type="nucleotide sequence ID" value="NZ_FOCG01000002.1"/>
</dbReference>
<dbReference type="STRING" id="474960.SAMN05216180_2345"/>
<accession>A0A1H8CX37</accession>
<keyword evidence="3" id="KW-0004">4Fe-4S</keyword>
<evidence type="ECO:0000313" key="9">
    <source>
        <dbReference type="Proteomes" id="UP000199158"/>
    </source>
</evidence>
<keyword evidence="5" id="KW-0408">Iron</keyword>
<protein>
    <recommendedName>
        <fullName evidence="2">Ferredoxin</fullName>
    </recommendedName>
</protein>
<dbReference type="Pfam" id="PF04015">
    <property type="entry name" value="DUF362"/>
    <property type="match status" value="1"/>
</dbReference>
<comment type="function">
    <text evidence="1">Ferredoxins are iron-sulfur proteins that transfer electrons in a wide variety of metabolic reactions.</text>
</comment>
<feature type="domain" description="4Fe-4S ferredoxin-type" evidence="7">
    <location>
        <begin position="316"/>
        <end position="345"/>
    </location>
</feature>
<keyword evidence="4" id="KW-0479">Metal-binding</keyword>
<dbReference type="Pfam" id="PF13237">
    <property type="entry name" value="Fer4_10"/>
    <property type="match status" value="1"/>
</dbReference>
<sequence length="379" mass="41914">MDKVSIITTEDYSPYLLDSAVESHFQLLGLDSFLHPGLRVTLKPNLLMKRTPAEATTTHPEVVAAVGRALKKRGITDITLADSPGGLYTVGALTGIYKTCGMADMAQREGVQLNYDTGWQEITTQTQRVTKFNIINPVAQADLVINICKLKTHCMTGLSGGVKNLFGCVPGLQKPEFHYRFKNADEFSDMLIDLCETVKPAITFVDAVVSMEGDGPSSGNPIHTGLTLCAANPYALDVVLCRLIRMEEKQALTVKASFERKLALYYDDIELVGDSQKINSVANFRMPATKSVDFNTRLPNWMQSAANFITDRWLVPKPVIHRNQCIGCGKCAESCPAKTIALHKRKAYINYQNCIKCYCCHEMCPVKAIHVKRSKLLSS</sequence>
<dbReference type="PROSITE" id="PS51379">
    <property type="entry name" value="4FE4S_FER_2"/>
    <property type="match status" value="2"/>
</dbReference>
<dbReference type="InterPro" id="IPR050157">
    <property type="entry name" value="PSI_iron-sulfur_center"/>
</dbReference>
<evidence type="ECO:0000256" key="2">
    <source>
        <dbReference type="ARBA" id="ARBA00013529"/>
    </source>
</evidence>
<dbReference type="EMBL" id="FOCG01000002">
    <property type="protein sequence ID" value="SEM98737.1"/>
    <property type="molecule type" value="Genomic_DNA"/>
</dbReference>
<dbReference type="InterPro" id="IPR017900">
    <property type="entry name" value="4Fe4S_Fe_S_CS"/>
</dbReference>
<dbReference type="Proteomes" id="UP000199158">
    <property type="component" value="Unassembled WGS sequence"/>
</dbReference>
<evidence type="ECO:0000256" key="1">
    <source>
        <dbReference type="ARBA" id="ARBA00003532"/>
    </source>
</evidence>
<evidence type="ECO:0000256" key="5">
    <source>
        <dbReference type="ARBA" id="ARBA00023004"/>
    </source>
</evidence>
<dbReference type="InterPro" id="IPR007160">
    <property type="entry name" value="DUF362"/>
</dbReference>
<dbReference type="AlphaFoldDB" id="A0A1H8CX37"/>
<evidence type="ECO:0000313" key="8">
    <source>
        <dbReference type="EMBL" id="SEM98737.1"/>
    </source>
</evidence>
<proteinExistence type="predicted"/>
<dbReference type="InterPro" id="IPR017896">
    <property type="entry name" value="4Fe4S_Fe-S-bd"/>
</dbReference>
<keyword evidence="9" id="KW-1185">Reference proteome</keyword>
<evidence type="ECO:0000256" key="4">
    <source>
        <dbReference type="ARBA" id="ARBA00022723"/>
    </source>
</evidence>
<dbReference type="GO" id="GO:0046872">
    <property type="term" value="F:metal ion binding"/>
    <property type="evidence" value="ECO:0007669"/>
    <property type="project" value="UniProtKB-KW"/>
</dbReference>
<keyword evidence="6" id="KW-0411">Iron-sulfur</keyword>
<dbReference type="PROSITE" id="PS00198">
    <property type="entry name" value="4FE4S_FER_1"/>
    <property type="match status" value="2"/>
</dbReference>
<evidence type="ECO:0000256" key="3">
    <source>
        <dbReference type="ARBA" id="ARBA00022485"/>
    </source>
</evidence>
<reference evidence="8 9" key="1">
    <citation type="submission" date="2016-10" db="EMBL/GenBank/DDBJ databases">
        <authorList>
            <person name="de Groot N.N."/>
        </authorList>
    </citation>
    <scope>NUCLEOTIDE SEQUENCE [LARGE SCALE GENOMIC DNA]</scope>
    <source>
        <strain evidence="8 9">CGMCC 1.5070</strain>
    </source>
</reference>
<feature type="domain" description="4Fe-4S ferredoxin-type" evidence="7">
    <location>
        <begin position="346"/>
        <end position="374"/>
    </location>
</feature>
<dbReference type="SUPFAM" id="SSF54862">
    <property type="entry name" value="4Fe-4S ferredoxins"/>
    <property type="match status" value="1"/>
</dbReference>
<dbReference type="PANTHER" id="PTHR24960:SF76">
    <property type="entry name" value="4FE-4S FERREDOXIN-TYPE DOMAIN-CONTAINING PROTEIN"/>
    <property type="match status" value="1"/>
</dbReference>